<evidence type="ECO:0000313" key="7">
    <source>
        <dbReference type="Proteomes" id="UP001054892"/>
    </source>
</evidence>
<dbReference type="RefSeq" id="WP_173179870.1">
    <property type="nucleotide sequence ID" value="NZ_AP023189.1"/>
</dbReference>
<organism evidence="4 6">
    <name type="scientific">Pseudomonas tohonis</name>
    <dbReference type="NCBI Taxonomy" id="2725477"/>
    <lineage>
        <taxon>Bacteria</taxon>
        <taxon>Pseudomonadati</taxon>
        <taxon>Pseudomonadota</taxon>
        <taxon>Gammaproteobacteria</taxon>
        <taxon>Pseudomonadales</taxon>
        <taxon>Pseudomonadaceae</taxon>
        <taxon>Pseudomonas</taxon>
    </lineage>
</organism>
<dbReference type="InterPro" id="IPR046357">
    <property type="entry name" value="PPIase_dom_sf"/>
</dbReference>
<protein>
    <submittedName>
        <fullName evidence="4">Peptidylprolyl isomerase</fullName>
    </submittedName>
</protein>
<feature type="domain" description="PpiC" evidence="3">
    <location>
        <begin position="168"/>
        <end position="268"/>
    </location>
</feature>
<evidence type="ECO:0000313" key="4">
    <source>
        <dbReference type="EMBL" id="BCG25046.1"/>
    </source>
</evidence>
<dbReference type="KEGG" id="ptw:TUM18999_32370"/>
<dbReference type="EMBL" id="AP023189">
    <property type="protein sequence ID" value="BCG25046.1"/>
    <property type="molecule type" value="Genomic_DNA"/>
</dbReference>
<dbReference type="AlphaFoldDB" id="A0A6J4E712"/>
<dbReference type="InterPro" id="IPR050245">
    <property type="entry name" value="PrsA_foldase"/>
</dbReference>
<dbReference type="Gene3D" id="3.10.50.40">
    <property type="match status" value="1"/>
</dbReference>
<dbReference type="SUPFAM" id="SSF109998">
    <property type="entry name" value="Triger factor/SurA peptide-binding domain-like"/>
    <property type="match status" value="1"/>
</dbReference>
<dbReference type="Proteomes" id="UP001054892">
    <property type="component" value="Unassembled WGS sequence"/>
</dbReference>
<proteinExistence type="inferred from homology"/>
<evidence type="ECO:0000256" key="2">
    <source>
        <dbReference type="PROSITE-ProRule" id="PRU00278"/>
    </source>
</evidence>
<evidence type="ECO:0000259" key="3">
    <source>
        <dbReference type="PROSITE" id="PS50198"/>
    </source>
</evidence>
<name>A0A6J4E712_9PSED</name>
<gene>
    <name evidence="4" type="ORF">TUM18999_32370</name>
    <name evidence="5" type="ORF">TUM20286_57440</name>
</gene>
<dbReference type="EMBL" id="BQKM01000023">
    <property type="protein sequence ID" value="GJN55992.1"/>
    <property type="molecule type" value="Genomic_DNA"/>
</dbReference>
<keyword evidence="2" id="KW-0697">Rotamase</keyword>
<dbReference type="Proteomes" id="UP000509383">
    <property type="component" value="Chromosome"/>
</dbReference>
<comment type="similarity">
    <text evidence="1">Belongs to the PpiC/parvulin rotamase family.</text>
</comment>
<evidence type="ECO:0000256" key="1">
    <source>
        <dbReference type="ARBA" id="ARBA00007656"/>
    </source>
</evidence>
<evidence type="ECO:0000313" key="5">
    <source>
        <dbReference type="EMBL" id="GJN55992.1"/>
    </source>
</evidence>
<keyword evidence="7" id="KW-1185">Reference proteome</keyword>
<dbReference type="InterPro" id="IPR000297">
    <property type="entry name" value="PPIase_PpiC"/>
</dbReference>
<reference evidence="4 6" key="1">
    <citation type="submission" date="2020-05" db="EMBL/GenBank/DDBJ databases">
        <title>Characterization of novel class B3 metallo-beta-lactamase from novel Pseudomonas species.</title>
        <authorList>
            <person name="Yamada K."/>
            <person name="Aoki K."/>
            <person name="Ishii Y."/>
        </authorList>
    </citation>
    <scope>NUCLEOTIDE SEQUENCE [LARGE SCALE GENOMIC DNA]</scope>
    <source>
        <strain evidence="4 6">TUM18999</strain>
        <strain evidence="5 7">TUM20286</strain>
    </source>
</reference>
<dbReference type="Pfam" id="PF00639">
    <property type="entry name" value="Rotamase"/>
    <property type="match status" value="1"/>
</dbReference>
<dbReference type="PANTHER" id="PTHR47245:SF3">
    <property type="entry name" value="PEPTIDYL-PROLYL CIS-TRANS ISOMERASE, PPIC-TYPE-RELATED"/>
    <property type="match status" value="1"/>
</dbReference>
<dbReference type="PROSITE" id="PS50198">
    <property type="entry name" value="PPIC_PPIASE_2"/>
    <property type="match status" value="1"/>
</dbReference>
<keyword evidence="2 4" id="KW-0413">Isomerase</keyword>
<dbReference type="InterPro" id="IPR027304">
    <property type="entry name" value="Trigger_fact/SurA_dom_sf"/>
</dbReference>
<dbReference type="GO" id="GO:0003755">
    <property type="term" value="F:peptidyl-prolyl cis-trans isomerase activity"/>
    <property type="evidence" value="ECO:0007669"/>
    <property type="project" value="UniProtKB-KW"/>
</dbReference>
<dbReference type="SUPFAM" id="SSF54534">
    <property type="entry name" value="FKBP-like"/>
    <property type="match status" value="1"/>
</dbReference>
<sequence length="325" mass="34903">MNAKGRMVGIGALAAVALAVGLALGLRPGSAPEAAVQAAPQVQQARVSTQAAPAERAVARLGELELGEGELQAVLDGLPPATREQLRADRGALEGWVRGRLAEKALLQQAQAQGWEERPDIQRLTRAATEQILLRTYLESVSQVPADYPGDAELQAAYEAGKDNWMTPALYRVSQIFLAVGPGAAEEQVRKQAIELARRATAANADFAALARQYSQDARTAEQGGDTGLQPLAQFVPAMRQVLARQRVGSVTEPLRSEAGYHILKLTEQQPGRVASLDEVRDRLRQALRAQRQQQVARAYLDGMVSSATLSIDGASLNQALERAH</sequence>
<evidence type="ECO:0000313" key="6">
    <source>
        <dbReference type="Proteomes" id="UP000509383"/>
    </source>
</evidence>
<accession>A0A6J4E712</accession>
<dbReference type="PANTHER" id="PTHR47245">
    <property type="entry name" value="PEPTIDYLPROLYL ISOMERASE"/>
    <property type="match status" value="1"/>
</dbReference>